<reference evidence="3" key="2">
    <citation type="submission" date="2016-04" db="UniProtKB">
        <authorList>
            <consortium name="WormBaseParasite"/>
        </authorList>
    </citation>
    <scope>IDENTIFICATION</scope>
</reference>
<keyword evidence="2" id="KW-1185">Reference proteome</keyword>
<evidence type="ECO:0000313" key="2">
    <source>
        <dbReference type="Proteomes" id="UP000035642"/>
    </source>
</evidence>
<name>A0A158P859_ANGCA</name>
<protein>
    <submittedName>
        <fullName evidence="3">EB domain-containing protein</fullName>
    </submittedName>
</protein>
<dbReference type="AlphaFoldDB" id="A0A158P859"/>
<dbReference type="PANTHER" id="PTHR37157">
    <property type="entry name" value="PRION-LIKE-(Q/N-RICH) DOMAIN-BEARING PROTEIN 25"/>
    <property type="match status" value="1"/>
</dbReference>
<organism evidence="2 3">
    <name type="scientific">Angiostrongylus cantonensis</name>
    <name type="common">Rat lungworm</name>
    <dbReference type="NCBI Taxonomy" id="6313"/>
    <lineage>
        <taxon>Eukaryota</taxon>
        <taxon>Metazoa</taxon>
        <taxon>Ecdysozoa</taxon>
        <taxon>Nematoda</taxon>
        <taxon>Chromadorea</taxon>
        <taxon>Rhabditida</taxon>
        <taxon>Rhabditina</taxon>
        <taxon>Rhabditomorpha</taxon>
        <taxon>Strongyloidea</taxon>
        <taxon>Metastrongylidae</taxon>
        <taxon>Angiostrongylus</taxon>
    </lineage>
</organism>
<accession>A0A158P859</accession>
<dbReference type="Pfam" id="PF01683">
    <property type="entry name" value="EB"/>
    <property type="match status" value="5"/>
</dbReference>
<feature type="domain" description="EB" evidence="1">
    <location>
        <begin position="103"/>
        <end position="140"/>
    </location>
</feature>
<feature type="domain" description="EB" evidence="1">
    <location>
        <begin position="207"/>
        <end position="259"/>
    </location>
</feature>
<dbReference type="InterPro" id="IPR006149">
    <property type="entry name" value="EB_dom"/>
</dbReference>
<dbReference type="STRING" id="6313.A0A158P859"/>
<sequence length="500" mass="55245">IDSSRSFFYFYSTKKTDPFHIFVAADCPPGLTLLLSTNQRPVTCSPQDLCSCDNETPGSICQYSQGQNSYFCCTGEAPRRLSCHSTSCFRSISGHSVCSSRQCLDGQELIDGRCIDTVPIGSYCRQTKMCQGGSECVVGVNCHRRKKSVNVQVLVNGQCEPLAPPGTRCLAEEQCIDNSLCSSNTCQCAMGLKLINGYCIRRRGERCPRTQTWINNQCVSYSTVGGKCIGNGQCVGGSICNSRGICSCDDGFFEMDLYCIADNSSSPCSSAQVELLERLPTIIKGYKKRVFFKAQQLEIVRSKVVRAPAQFPFVSYSCNRRPWWWCVSGMETSKKPSFYDPLMFSSCDCIWLTGTTNTSTFLIGGRHRVLVNGQCLEKVPLGSRCSYTPQCLGNSRCTNGFCQCLRGSSETKATCSSPECGRNQVFVNRKCVPMVSVGDRCLFTEQCTGNSQCLNGFCECANGAASFDGICDITSSFCKSYQRKWLLNMECLISFLRRNF</sequence>
<feature type="domain" description="EB" evidence="1">
    <location>
        <begin position="368"/>
        <end position="415"/>
    </location>
</feature>
<dbReference type="InterPro" id="IPR006150">
    <property type="entry name" value="Cys_repeat_1"/>
</dbReference>
<dbReference type="PANTHER" id="PTHR37157:SF2">
    <property type="entry name" value="EB DOMAIN-CONTAINING PROTEIN-RELATED"/>
    <property type="match status" value="1"/>
</dbReference>
<dbReference type="SMART" id="SM00289">
    <property type="entry name" value="WR1"/>
    <property type="match status" value="5"/>
</dbReference>
<proteinExistence type="predicted"/>
<evidence type="ECO:0000259" key="1">
    <source>
        <dbReference type="Pfam" id="PF01683"/>
    </source>
</evidence>
<reference evidence="2" key="1">
    <citation type="submission" date="2012-09" db="EMBL/GenBank/DDBJ databases">
        <authorList>
            <person name="Martin A.A."/>
        </authorList>
    </citation>
    <scope>NUCLEOTIDE SEQUENCE</scope>
</reference>
<feature type="domain" description="EB" evidence="1">
    <location>
        <begin position="420"/>
        <end position="471"/>
    </location>
</feature>
<dbReference type="WBParaSite" id="ACAC_0000665101-mRNA-1">
    <property type="protein sequence ID" value="ACAC_0000665101-mRNA-1"/>
    <property type="gene ID" value="ACAC_0000665101"/>
</dbReference>
<feature type="domain" description="EB" evidence="1">
    <location>
        <begin position="152"/>
        <end position="199"/>
    </location>
</feature>
<evidence type="ECO:0000313" key="3">
    <source>
        <dbReference type="WBParaSite" id="ACAC_0000665101-mRNA-1"/>
    </source>
</evidence>
<dbReference type="Proteomes" id="UP000035642">
    <property type="component" value="Unassembled WGS sequence"/>
</dbReference>